<feature type="region of interest" description="Disordered" evidence="1">
    <location>
        <begin position="373"/>
        <end position="413"/>
    </location>
</feature>
<feature type="region of interest" description="Disordered" evidence="1">
    <location>
        <begin position="169"/>
        <end position="201"/>
    </location>
</feature>
<feature type="region of interest" description="Disordered" evidence="1">
    <location>
        <begin position="1165"/>
        <end position="1197"/>
    </location>
</feature>
<feature type="compositionally biased region" description="Basic residues" evidence="1">
    <location>
        <begin position="717"/>
        <end position="728"/>
    </location>
</feature>
<feature type="region of interest" description="Disordered" evidence="1">
    <location>
        <begin position="1512"/>
        <end position="1560"/>
    </location>
</feature>
<feature type="compositionally biased region" description="Polar residues" evidence="1">
    <location>
        <begin position="1031"/>
        <end position="1040"/>
    </location>
</feature>
<feature type="region of interest" description="Disordered" evidence="1">
    <location>
        <begin position="238"/>
        <end position="301"/>
    </location>
</feature>
<feature type="compositionally biased region" description="Polar residues" evidence="1">
    <location>
        <begin position="1183"/>
        <end position="1197"/>
    </location>
</feature>
<keyword evidence="3" id="KW-1185">Reference proteome</keyword>
<reference evidence="2" key="1">
    <citation type="journal article" date="2020" name="Fungal Divers.">
        <title>Resolving the Mortierellaceae phylogeny through synthesis of multi-gene phylogenetics and phylogenomics.</title>
        <authorList>
            <person name="Vandepol N."/>
            <person name="Liber J."/>
            <person name="Desiro A."/>
            <person name="Na H."/>
            <person name="Kennedy M."/>
            <person name="Barry K."/>
            <person name="Grigoriev I.V."/>
            <person name="Miller A.N."/>
            <person name="O'Donnell K."/>
            <person name="Stajich J.E."/>
            <person name="Bonito G."/>
        </authorList>
    </citation>
    <scope>NUCLEOTIDE SEQUENCE</scope>
    <source>
        <strain evidence="2">NRRL 2769</strain>
    </source>
</reference>
<feature type="compositionally biased region" description="Basic and acidic residues" evidence="1">
    <location>
        <begin position="1518"/>
        <end position="1530"/>
    </location>
</feature>
<feature type="compositionally biased region" description="Polar residues" evidence="1">
    <location>
        <begin position="1066"/>
        <end position="1075"/>
    </location>
</feature>
<feature type="compositionally biased region" description="Polar residues" evidence="1">
    <location>
        <begin position="1374"/>
        <end position="1401"/>
    </location>
</feature>
<feature type="compositionally biased region" description="Polar residues" evidence="1">
    <location>
        <begin position="1003"/>
        <end position="1019"/>
    </location>
</feature>
<name>A0A9P6MZE3_9FUNG</name>
<proteinExistence type="predicted"/>
<feature type="compositionally biased region" description="Acidic residues" evidence="1">
    <location>
        <begin position="538"/>
        <end position="550"/>
    </location>
</feature>
<feature type="region of interest" description="Disordered" evidence="1">
    <location>
        <begin position="1363"/>
        <end position="1446"/>
    </location>
</feature>
<feature type="compositionally biased region" description="Polar residues" evidence="1">
    <location>
        <begin position="171"/>
        <end position="185"/>
    </location>
</feature>
<accession>A0A9P6MZE3</accession>
<feature type="compositionally biased region" description="Polar residues" evidence="1">
    <location>
        <begin position="271"/>
        <end position="287"/>
    </location>
</feature>
<feature type="compositionally biased region" description="Basic and acidic residues" evidence="1">
    <location>
        <begin position="238"/>
        <end position="247"/>
    </location>
</feature>
<feature type="region of interest" description="Disordered" evidence="1">
    <location>
        <begin position="702"/>
        <end position="730"/>
    </location>
</feature>
<protein>
    <submittedName>
        <fullName evidence="2">Uncharacterized protein</fullName>
    </submittedName>
</protein>
<dbReference type="Proteomes" id="UP000703661">
    <property type="component" value="Unassembled WGS sequence"/>
</dbReference>
<evidence type="ECO:0000313" key="2">
    <source>
        <dbReference type="EMBL" id="KAG0019301.1"/>
    </source>
</evidence>
<gene>
    <name evidence="2" type="ORF">BGZ80_006017</name>
</gene>
<feature type="region of interest" description="Disordered" evidence="1">
    <location>
        <begin position="516"/>
        <end position="605"/>
    </location>
</feature>
<organism evidence="2 3">
    <name type="scientific">Entomortierella chlamydospora</name>
    <dbReference type="NCBI Taxonomy" id="101097"/>
    <lineage>
        <taxon>Eukaryota</taxon>
        <taxon>Fungi</taxon>
        <taxon>Fungi incertae sedis</taxon>
        <taxon>Mucoromycota</taxon>
        <taxon>Mortierellomycotina</taxon>
        <taxon>Mortierellomycetes</taxon>
        <taxon>Mortierellales</taxon>
        <taxon>Mortierellaceae</taxon>
        <taxon>Entomortierella</taxon>
    </lineage>
</organism>
<comment type="caution">
    <text evidence="2">The sequence shown here is derived from an EMBL/GenBank/DDBJ whole genome shotgun (WGS) entry which is preliminary data.</text>
</comment>
<feature type="compositionally biased region" description="Polar residues" evidence="1">
    <location>
        <begin position="386"/>
        <end position="409"/>
    </location>
</feature>
<evidence type="ECO:0000256" key="1">
    <source>
        <dbReference type="SAM" id="MobiDB-lite"/>
    </source>
</evidence>
<feature type="compositionally biased region" description="Low complexity" evidence="1">
    <location>
        <begin position="1417"/>
        <end position="1434"/>
    </location>
</feature>
<dbReference type="EMBL" id="JAAAID010000297">
    <property type="protein sequence ID" value="KAG0019301.1"/>
    <property type="molecule type" value="Genomic_DNA"/>
</dbReference>
<evidence type="ECO:0000313" key="3">
    <source>
        <dbReference type="Proteomes" id="UP000703661"/>
    </source>
</evidence>
<sequence length="1607" mass="177598">MALHSIDILPFDTATSCCYDLAGCISLPGNPPDLIRLAIEFGHVPFVDHLLYRGFRPRDLPEYFSLIPPLPVVSGDDRNDGDASVYVEANAKGLGKHQTGQSSLLDRSSELHQIWECMRVANQELMDACSVADLDGVLKVLNAILVHPRPALDNTPLQQQESRIFLEAQSGHHQTITNKGKQRQSSFEEYHTQLDSTGSGAVTRVLEDDVASGAGVGSSSSLHQGFAVNSRYRTATVKRDQYSEEPPHPPVDATTIRRSRIFQPRQRVDSESSQSQQHTLSQISSLSQERELSEPPPHMPWVDGRALTSALLAICFRRDGYESEEAEALEESKAVPIVNEILKYDCMLTAQSLGQAILGIAYSRSPGSVRRAHDRRLRRWERQQKQDQNSAPESSRSELASQDGGTAESSESDIDTGVMDLLMERIGPREWLKFIKYYLQRQEFDDLAIILELCPFKGQQLESKDKSIDKDYRLLGRLGPGGELNRRRQQARELICREAGSGTRFTNSYMLPRGGFRGIGGNTSGHSSSVGNNGQGVDSDESFNETEEDSPQSTSGIELGQLSGPPQSQWQHAIDDSDLAGVGSGNESGNESERGNGEGYVEEDEDDLISEQFGPQDSTLAFGGIGSSTTSNSRPGPGIVGIAIQVHAPEHILSALLKMGFRFFSICDLSISDNHHPLAFQFRQQEKLNRLLIEFCMAPSPDSLPGSETDRGTDRKWKMKAPKKKKRDEHKYDAADREYYAQAVEKFLYPTANHLPREMASVPEPLSQVSGSGEGSQASMITEKTAAIESPMNPEVSLASVEEITPTQAPISSLSPSNHLQFVLPPMHLGESVESITAAAGTGDLAGGPSNQNPVSLSSAAIGQMQYHRSGLAKPMPLPIKASTVLGRSIGDVNSTTPMEEDLGVTAASQRMLDETTKCRIREHLSSEHIDLMTVGVCLYQACFHQKELVLGVLLEHRLLIAQDALSGAVQVAASVGWKRGLEMLLMEHGDMEAEIDPVVTTTSDHVHNSTSVKWNHASSEPMRPVESKSNRSTSPNSPKRTGLATFGGLEGYVNRGLRRHRSDGSRLNRSNSGIDDSHGDFGPGGSLRRSLSQSFEATRRSSLDFIHFRAPEPALPPPMLTPPVLGPIIPTIRSSSLKVRISSLLPNLSAPFSSANSIASLKLRKEQKAKKQRQQEQRLGGHSTSNVTHQGSQLQKSQPPVLFLSTSGLYSLPNVMMQRKNRNAVVALMAATSRNDPTLVHWLIETFADIKIAHIMQALMIACDRGFSQVVQALVGSSVTDRDGTKTEEGNSPRLLFRQWLALQYKKIVEATLLTSNSASASASHGSSQQRFDSFPFIFLMESSPVFRHYYQILNTLPSSQFMSQKRSRNRKSPSTAGFQENGGQNSSFTETLYNTQAANSTTSTTTTSPPRLNRRQQQQQQTVSSSSRQRFQPQYSRTRPRTPREIKLEITKIMLEPLLETFGPISFRKALDRIPKDCWWPLDHDVRLIADQEARKAMVAIVTTIKRQQKAQQEQQQRKQHQEHEAQKHQMGMSRDPCQSESKTTTKGTTKRRGWSEKWNRVRNWATIKNRTKTGEPVNTSCEGKTGQVDATALKSFFRRLSTST</sequence>
<feature type="compositionally biased region" description="Polar residues" evidence="1">
    <location>
        <begin position="524"/>
        <end position="536"/>
    </location>
</feature>
<feature type="region of interest" description="Disordered" evidence="1">
    <location>
        <begin position="1003"/>
        <end position="1094"/>
    </location>
</feature>